<evidence type="ECO:0000256" key="1">
    <source>
        <dbReference type="ARBA" id="ARBA00001966"/>
    </source>
</evidence>
<evidence type="ECO:0000256" key="3">
    <source>
        <dbReference type="ARBA" id="ARBA00022448"/>
    </source>
</evidence>
<evidence type="ECO:0000256" key="4">
    <source>
        <dbReference type="ARBA" id="ARBA00022485"/>
    </source>
</evidence>
<keyword evidence="9" id="KW-0411">Iron-sulfur</keyword>
<dbReference type="GO" id="GO:0046872">
    <property type="term" value="F:metal ion binding"/>
    <property type="evidence" value="ECO:0007669"/>
    <property type="project" value="UniProtKB-KW"/>
</dbReference>
<accession>A0A126SXI8</accession>
<dbReference type="InterPro" id="IPR017896">
    <property type="entry name" value="4Fe4S_Fe-S-bd"/>
</dbReference>
<evidence type="ECO:0000313" key="13">
    <source>
        <dbReference type="EMBL" id="AMK59015.1"/>
    </source>
</evidence>
<evidence type="ECO:0000256" key="11">
    <source>
        <dbReference type="ARBA" id="ARBA00030616"/>
    </source>
</evidence>
<dbReference type="SUPFAM" id="SSF46548">
    <property type="entry name" value="alpha-helical ferredoxin"/>
    <property type="match status" value="1"/>
</dbReference>
<comment type="cofactor">
    <cofactor evidence="1">
        <name>[4Fe-4S] cluster</name>
        <dbReference type="ChEBI" id="CHEBI:49883"/>
    </cofactor>
</comment>
<evidence type="ECO:0000256" key="8">
    <source>
        <dbReference type="ARBA" id="ARBA00023004"/>
    </source>
</evidence>
<dbReference type="NCBIfam" id="TIGR02936">
    <property type="entry name" value="fdxN_nitrog"/>
    <property type="match status" value="1"/>
</dbReference>
<dbReference type="PANTHER" id="PTHR43687">
    <property type="entry name" value="ADENYLYLSULFATE REDUCTASE, BETA SUBUNIT"/>
    <property type="match status" value="1"/>
</dbReference>
<proteinExistence type="predicted"/>
<keyword evidence="8" id="KW-0408">Iron</keyword>
<organism evidence="13">
    <name type="scientific">uncultured bacterium UPO35</name>
    <dbReference type="NCBI Taxonomy" id="1776962"/>
    <lineage>
        <taxon>Bacteria</taxon>
        <taxon>environmental samples</taxon>
    </lineage>
</organism>
<evidence type="ECO:0000256" key="10">
    <source>
        <dbReference type="ARBA" id="ARBA00023231"/>
    </source>
</evidence>
<evidence type="ECO:0000256" key="7">
    <source>
        <dbReference type="ARBA" id="ARBA00022982"/>
    </source>
</evidence>
<name>A0A126SXI8_9BACT</name>
<feature type="domain" description="4Fe-4S ferredoxin-type" evidence="12">
    <location>
        <begin position="71"/>
        <end position="101"/>
    </location>
</feature>
<keyword evidence="10" id="KW-0535">Nitrogen fixation</keyword>
<evidence type="ECO:0000256" key="5">
    <source>
        <dbReference type="ARBA" id="ARBA00022723"/>
    </source>
</evidence>
<evidence type="ECO:0000259" key="12">
    <source>
        <dbReference type="PROSITE" id="PS51379"/>
    </source>
</evidence>
<reference evidence="13" key="1">
    <citation type="journal article" date="2016" name="Appl. Environ. Microbiol.">
        <title>Functional Metagenomics of a Biostimulated Petroleum-Contaminated Soil Reveals an Extraordinary Diversity of Extradiol Dioxygenases.</title>
        <authorList>
            <person name="Terron-Gonzalez L."/>
            <person name="Martin-Cabello G."/>
            <person name="Ferrer M."/>
            <person name="Santero E."/>
        </authorList>
    </citation>
    <scope>NUCLEOTIDE SEQUENCE</scope>
</reference>
<keyword evidence="4" id="KW-0004">4Fe-4S</keyword>
<dbReference type="InterPro" id="IPR050572">
    <property type="entry name" value="Fe-S_Ferredoxin"/>
</dbReference>
<keyword evidence="7" id="KW-0249">Electron transport</keyword>
<dbReference type="AlphaFoldDB" id="A0A126SXI8"/>
<comment type="function">
    <text evidence="2">Ferredoxins are iron-sulfur proteins that transfer electrons in a wide variety of metabolic reactions.</text>
</comment>
<keyword evidence="3" id="KW-0813">Transport</keyword>
<dbReference type="PROSITE" id="PS00198">
    <property type="entry name" value="4FE4S_FER_1"/>
    <property type="match status" value="2"/>
</dbReference>
<sequence length="106" mass="11657">MAEFTITLPSGKLWTPQYAESINEDKCIGCGRCFKVCGRDVLQLVGLTEDGERVAVSADPEDDDDEEYEKKVMTIANPENCVGCEACMKICPKKCYTHTSAQLAEA</sequence>
<protein>
    <recommendedName>
        <fullName evidence="11">Ferredoxin III</fullName>
    </recommendedName>
</protein>
<dbReference type="Gene3D" id="3.30.70.20">
    <property type="match status" value="1"/>
</dbReference>
<dbReference type="Pfam" id="PF12838">
    <property type="entry name" value="Fer4_7"/>
    <property type="match status" value="1"/>
</dbReference>
<evidence type="ECO:0000256" key="9">
    <source>
        <dbReference type="ARBA" id="ARBA00023014"/>
    </source>
</evidence>
<dbReference type="InterPro" id="IPR014283">
    <property type="entry name" value="FdIII_4_nif"/>
</dbReference>
<dbReference type="EMBL" id="KU144965">
    <property type="protein sequence ID" value="AMK59015.1"/>
    <property type="molecule type" value="Genomic_DNA"/>
</dbReference>
<evidence type="ECO:0000256" key="2">
    <source>
        <dbReference type="ARBA" id="ARBA00003532"/>
    </source>
</evidence>
<evidence type="ECO:0000256" key="6">
    <source>
        <dbReference type="ARBA" id="ARBA00022737"/>
    </source>
</evidence>
<feature type="domain" description="4Fe-4S ferredoxin-type" evidence="12">
    <location>
        <begin position="18"/>
        <end position="47"/>
    </location>
</feature>
<dbReference type="PANTHER" id="PTHR43687:SF1">
    <property type="entry name" value="FERREDOXIN III"/>
    <property type="match status" value="1"/>
</dbReference>
<keyword evidence="6" id="KW-0677">Repeat</keyword>
<dbReference type="GO" id="GO:0051539">
    <property type="term" value="F:4 iron, 4 sulfur cluster binding"/>
    <property type="evidence" value="ECO:0007669"/>
    <property type="project" value="UniProtKB-KW"/>
</dbReference>
<keyword evidence="5" id="KW-0479">Metal-binding</keyword>
<dbReference type="InterPro" id="IPR017900">
    <property type="entry name" value="4Fe4S_Fe_S_CS"/>
</dbReference>
<dbReference type="PROSITE" id="PS51379">
    <property type="entry name" value="4FE4S_FER_2"/>
    <property type="match status" value="2"/>
</dbReference>